<sequence length="40" mass="4255">MSDIFGGKSSTITSLTSTIELLCIKSNGRKLGGKVAIQIW</sequence>
<name>A0A068WY36_ECHGR</name>
<dbReference type="EMBL" id="LK028620">
    <property type="protein sequence ID" value="CDS24773.1"/>
    <property type="molecule type" value="Genomic_DNA"/>
</dbReference>
<gene>
    <name evidence="1" type="ORF">EgrG_000093500</name>
</gene>
<evidence type="ECO:0000313" key="3">
    <source>
        <dbReference type="WBParaSite" id="EgrG_000093500"/>
    </source>
</evidence>
<reference evidence="1" key="2">
    <citation type="submission" date="2014-06" db="EMBL/GenBank/DDBJ databases">
        <authorList>
            <person name="Aslett M."/>
        </authorList>
    </citation>
    <scope>NUCLEOTIDE SEQUENCE</scope>
</reference>
<protein>
    <submittedName>
        <fullName evidence="3">Mobile element protein</fullName>
    </submittedName>
</protein>
<proteinExistence type="predicted"/>
<dbReference type="AlphaFoldDB" id="A0A068WY36"/>
<organism evidence="1">
    <name type="scientific">Echinococcus granulosus</name>
    <name type="common">Hydatid tapeworm</name>
    <dbReference type="NCBI Taxonomy" id="6210"/>
    <lineage>
        <taxon>Eukaryota</taxon>
        <taxon>Metazoa</taxon>
        <taxon>Spiralia</taxon>
        <taxon>Lophotrochozoa</taxon>
        <taxon>Platyhelminthes</taxon>
        <taxon>Cestoda</taxon>
        <taxon>Eucestoda</taxon>
        <taxon>Cyclophyllidea</taxon>
        <taxon>Taeniidae</taxon>
        <taxon>Echinococcus</taxon>
        <taxon>Echinococcus granulosus group</taxon>
    </lineage>
</organism>
<dbReference type="WBParaSite" id="EgrG_000093500">
    <property type="protein sequence ID" value="EgrG_000093500"/>
    <property type="gene ID" value="EgrG_000093500"/>
</dbReference>
<reference evidence="1 2" key="1">
    <citation type="journal article" date="2013" name="Nature">
        <title>The genomes of four tapeworm species reveal adaptations to parasitism.</title>
        <authorList>
            <person name="Tsai I.J."/>
            <person name="Zarowiecki M."/>
            <person name="Holroyd N."/>
            <person name="Garciarrubio A."/>
            <person name="Sanchez-Flores A."/>
            <person name="Brooks K.L."/>
            <person name="Tracey A."/>
            <person name="Bobes R.J."/>
            <person name="Fragoso G."/>
            <person name="Sciutto E."/>
            <person name="Aslett M."/>
            <person name="Beasley H."/>
            <person name="Bennett H.M."/>
            <person name="Cai J."/>
            <person name="Camicia F."/>
            <person name="Clark R."/>
            <person name="Cucher M."/>
            <person name="De Silva N."/>
            <person name="Day T.A."/>
            <person name="Deplazes P."/>
            <person name="Estrada K."/>
            <person name="Fernandez C."/>
            <person name="Holland P.W."/>
            <person name="Hou J."/>
            <person name="Hu S."/>
            <person name="Huckvale T."/>
            <person name="Hung S.S."/>
            <person name="Kamenetzky L."/>
            <person name="Keane J.A."/>
            <person name="Kiss F."/>
            <person name="Koziol U."/>
            <person name="Lambert O."/>
            <person name="Liu K."/>
            <person name="Luo X."/>
            <person name="Luo Y."/>
            <person name="Macchiaroli N."/>
            <person name="Nichol S."/>
            <person name="Paps J."/>
            <person name="Parkinson J."/>
            <person name="Pouchkina-Stantcheva N."/>
            <person name="Riddiford N."/>
            <person name="Rosenzvit M."/>
            <person name="Salinas G."/>
            <person name="Wasmuth J.D."/>
            <person name="Zamanian M."/>
            <person name="Zheng Y."/>
            <person name="Cai X."/>
            <person name="Soberon X."/>
            <person name="Olson P.D."/>
            <person name="Laclette J.P."/>
            <person name="Brehm K."/>
            <person name="Berriman M."/>
            <person name="Garciarrubio A."/>
            <person name="Bobes R.J."/>
            <person name="Fragoso G."/>
            <person name="Sanchez-Flores A."/>
            <person name="Estrada K."/>
            <person name="Cevallos M.A."/>
            <person name="Morett E."/>
            <person name="Gonzalez V."/>
            <person name="Portillo T."/>
            <person name="Ochoa-Leyva A."/>
            <person name="Jose M.V."/>
            <person name="Sciutto E."/>
            <person name="Landa A."/>
            <person name="Jimenez L."/>
            <person name="Valdes V."/>
            <person name="Carrero J.C."/>
            <person name="Larralde C."/>
            <person name="Morales-Montor J."/>
            <person name="Limon-Lason J."/>
            <person name="Soberon X."/>
            <person name="Laclette J.P."/>
        </authorList>
    </citation>
    <scope>NUCLEOTIDE SEQUENCE [LARGE SCALE GENOMIC DNA]</scope>
</reference>
<dbReference type="Proteomes" id="UP000492820">
    <property type="component" value="Unassembled WGS sequence"/>
</dbReference>
<reference evidence="3" key="3">
    <citation type="submission" date="2020-10" db="UniProtKB">
        <authorList>
            <consortium name="WormBaseParasite"/>
        </authorList>
    </citation>
    <scope>IDENTIFICATION</scope>
</reference>
<evidence type="ECO:0000313" key="1">
    <source>
        <dbReference type="EMBL" id="CDS24773.1"/>
    </source>
</evidence>
<evidence type="ECO:0000313" key="2">
    <source>
        <dbReference type="Proteomes" id="UP000492820"/>
    </source>
</evidence>
<accession>A0A068WY36</accession>